<dbReference type="RefSeq" id="XP_062697633.1">
    <property type="nucleotide sequence ID" value="XM_062838594.1"/>
</dbReference>
<protein>
    <submittedName>
        <fullName evidence="3">Uncharacterized protein</fullName>
    </submittedName>
</protein>
<dbReference type="AlphaFoldDB" id="A0AAJ0IGI2"/>
<evidence type="ECO:0000313" key="4">
    <source>
        <dbReference type="Proteomes" id="UP001285908"/>
    </source>
</evidence>
<evidence type="ECO:0000313" key="3">
    <source>
        <dbReference type="EMBL" id="KAK3500000.1"/>
    </source>
</evidence>
<evidence type="ECO:0000256" key="2">
    <source>
        <dbReference type="SAM" id="Phobius"/>
    </source>
</evidence>
<organism evidence="3 4">
    <name type="scientific">Neurospora hispaniola</name>
    <dbReference type="NCBI Taxonomy" id="588809"/>
    <lineage>
        <taxon>Eukaryota</taxon>
        <taxon>Fungi</taxon>
        <taxon>Dikarya</taxon>
        <taxon>Ascomycota</taxon>
        <taxon>Pezizomycotina</taxon>
        <taxon>Sordariomycetes</taxon>
        <taxon>Sordariomycetidae</taxon>
        <taxon>Sordariales</taxon>
        <taxon>Sordariaceae</taxon>
        <taxon>Neurospora</taxon>
    </lineage>
</organism>
<dbReference type="Proteomes" id="UP001285908">
    <property type="component" value="Unassembled WGS sequence"/>
</dbReference>
<feature type="region of interest" description="Disordered" evidence="1">
    <location>
        <begin position="166"/>
        <end position="231"/>
    </location>
</feature>
<dbReference type="EMBL" id="JAULSX010000001">
    <property type="protein sequence ID" value="KAK3500000.1"/>
    <property type="molecule type" value="Genomic_DNA"/>
</dbReference>
<proteinExistence type="predicted"/>
<name>A0AAJ0IGI2_9PEZI</name>
<feature type="compositionally biased region" description="Basic and acidic residues" evidence="1">
    <location>
        <begin position="199"/>
        <end position="211"/>
    </location>
</feature>
<gene>
    <name evidence="3" type="ORF">B0T23DRAFT_401501</name>
</gene>
<accession>A0AAJ0IGI2</accession>
<keyword evidence="2" id="KW-1133">Transmembrane helix</keyword>
<keyword evidence="2" id="KW-0812">Transmembrane</keyword>
<keyword evidence="4" id="KW-1185">Reference proteome</keyword>
<reference evidence="3 4" key="1">
    <citation type="journal article" date="2023" name="Mol. Phylogenet. Evol.">
        <title>Genome-scale phylogeny and comparative genomics of the fungal order Sordariales.</title>
        <authorList>
            <person name="Hensen N."/>
            <person name="Bonometti L."/>
            <person name="Westerberg I."/>
            <person name="Brannstrom I.O."/>
            <person name="Guillou S."/>
            <person name="Cros-Aarteil S."/>
            <person name="Calhoun S."/>
            <person name="Haridas S."/>
            <person name="Kuo A."/>
            <person name="Mondo S."/>
            <person name="Pangilinan J."/>
            <person name="Riley R."/>
            <person name="LaButti K."/>
            <person name="Andreopoulos B."/>
            <person name="Lipzen A."/>
            <person name="Chen C."/>
            <person name="Yan M."/>
            <person name="Daum C."/>
            <person name="Ng V."/>
            <person name="Clum A."/>
            <person name="Steindorff A."/>
            <person name="Ohm R.A."/>
            <person name="Martin F."/>
            <person name="Silar P."/>
            <person name="Natvig D.O."/>
            <person name="Lalanne C."/>
            <person name="Gautier V."/>
            <person name="Ament-Velasquez S.L."/>
            <person name="Kruys A."/>
            <person name="Hutchinson M.I."/>
            <person name="Powell A.J."/>
            <person name="Barry K."/>
            <person name="Miller A.N."/>
            <person name="Grigoriev I.V."/>
            <person name="Debuchy R."/>
            <person name="Gladieux P."/>
            <person name="Hiltunen Thoren M."/>
            <person name="Johannesson H."/>
        </authorList>
    </citation>
    <scope>NUCLEOTIDE SEQUENCE [LARGE SCALE GENOMIC DNA]</scope>
    <source>
        <strain evidence="3 4">FGSC 10403</strain>
    </source>
</reference>
<evidence type="ECO:0000256" key="1">
    <source>
        <dbReference type="SAM" id="MobiDB-lite"/>
    </source>
</evidence>
<feature type="transmembrane region" description="Helical" evidence="2">
    <location>
        <begin position="68"/>
        <end position="90"/>
    </location>
</feature>
<keyword evidence="2" id="KW-0472">Membrane</keyword>
<comment type="caution">
    <text evidence="3">The sequence shown here is derived from an EMBL/GenBank/DDBJ whole genome shotgun (WGS) entry which is preliminary data.</text>
</comment>
<feature type="compositionally biased region" description="Basic and acidic residues" evidence="1">
    <location>
        <begin position="166"/>
        <end position="185"/>
    </location>
</feature>
<sequence length="344" mass="38514">MRPLDAPGSSGQFVRFLHLINLEGPVQERYRALFHNVRAVKPRWLHPCTAAGQVVVIMGADFSAIRTLIVPAIIALILYLVLTFAVIPIWQRYRNRYSQYLPLETITDGASSLRARLTDRITTWFITSAWRARLQDRIDVADNRPSTDFDSDDGEELNEVDEALRRALERREQPTIDDSNRRLSRESVTQLASLGGIDSSRRRDSLNHSDEWPISDSDPPPSRHIPNSHISSGTYDDPALFTHVVPRNSGSGIVGLVPPHGLGGSTKVYPVTGNRSRLPLSMITTKICGLPKINVDRDLEPDGAFEPTGATNFMILRWQQFVTVLGSKFTICFIHQNESSFTDG</sequence>
<dbReference type="GeneID" id="87876216"/>